<feature type="region of interest" description="Disordered" evidence="3">
    <location>
        <begin position="422"/>
        <end position="465"/>
    </location>
</feature>
<accession>A0A397DNV9</accession>
<dbReference type="InterPro" id="IPR032675">
    <property type="entry name" value="LRR_dom_sf"/>
</dbReference>
<dbReference type="AlphaFoldDB" id="A0A397DNV9"/>
<evidence type="ECO:0000256" key="1">
    <source>
        <dbReference type="ARBA" id="ARBA00022614"/>
    </source>
</evidence>
<gene>
    <name evidence="4" type="ORF">DYB30_004708</name>
</gene>
<keyword evidence="2" id="KW-0677">Repeat</keyword>
<organism evidence="4 5">
    <name type="scientific">Aphanomyces astaci</name>
    <name type="common">Crayfish plague agent</name>
    <dbReference type="NCBI Taxonomy" id="112090"/>
    <lineage>
        <taxon>Eukaryota</taxon>
        <taxon>Sar</taxon>
        <taxon>Stramenopiles</taxon>
        <taxon>Oomycota</taxon>
        <taxon>Saprolegniomycetes</taxon>
        <taxon>Saprolegniales</taxon>
        <taxon>Verrucalvaceae</taxon>
        <taxon>Aphanomyces</taxon>
    </lineage>
</organism>
<evidence type="ECO:0000256" key="2">
    <source>
        <dbReference type="ARBA" id="ARBA00022737"/>
    </source>
</evidence>
<comment type="caution">
    <text evidence="4">The sequence shown here is derived from an EMBL/GenBank/DDBJ whole genome shotgun (WGS) entry which is preliminary data.</text>
</comment>
<keyword evidence="1" id="KW-0433">Leucine-rich repeat</keyword>
<dbReference type="GO" id="GO:0005737">
    <property type="term" value="C:cytoplasm"/>
    <property type="evidence" value="ECO:0007669"/>
    <property type="project" value="TreeGrafter"/>
</dbReference>
<dbReference type="SMART" id="SM00369">
    <property type="entry name" value="LRR_TYP"/>
    <property type="match status" value="8"/>
</dbReference>
<dbReference type="InterPro" id="IPR001611">
    <property type="entry name" value="Leu-rich_rpt"/>
</dbReference>
<dbReference type="SUPFAM" id="SSF52058">
    <property type="entry name" value="L domain-like"/>
    <property type="match status" value="1"/>
</dbReference>
<reference evidence="4 5" key="1">
    <citation type="submission" date="2018-08" db="EMBL/GenBank/DDBJ databases">
        <title>Aphanomyces genome sequencing and annotation.</title>
        <authorList>
            <person name="Minardi D."/>
            <person name="Oidtmann B."/>
            <person name="Van Der Giezen M."/>
            <person name="Studholme D.J."/>
        </authorList>
    </citation>
    <scope>NUCLEOTIDE SEQUENCE [LARGE SCALE GENOMIC DNA]</scope>
    <source>
        <strain evidence="4 5">D2</strain>
    </source>
</reference>
<dbReference type="Proteomes" id="UP000266643">
    <property type="component" value="Unassembled WGS sequence"/>
</dbReference>
<sequence length="510" mass="56700">MQRTLRQSRQSGALNLSARDLKDVPKAVFFPNMHMESDEQHWECRDLVKLDLSYNDLVAVPADVEQLQALTWLKLKQNQLTDIPPQLASLTSLVYLDLSKYDYPFHLYQSVSWCDLFIPATSCMKPPHLTKLRSVSVQQNLLETLPPLSSLVLLETLDVSKNKLAAMPALDALRRLKSVDLRHNRLDDLPTLPSTLTMLFAGHNRLRDLPQLERLAPALTVLDVRCNQLDALPPSIASLDFLTSLDVSNNNLSDLPPGRSTIDPLLSSSLAAENNYLTSLPVDIAELPRLQALRVQKNRLTDAALAAVVHITAPIRYTLVELDVRNNNLTKVPPGLSAFQLLDTLLVSFNQITALDGVHWANMTKLTSCLASNNRIPIELGQTVHLRLVNIQGNPQRHIRSSVVQRGPHAVLQHLQQVAEKPVDLTRAPAKRPLDQSPSATWQSDDESPPSTKRRATEDSNVLIPVETKSLAQQIEAAEAEMDGFGVSSARLAALKKELANLRKQQAQHE</sequence>
<dbReference type="PROSITE" id="PS51450">
    <property type="entry name" value="LRR"/>
    <property type="match status" value="3"/>
</dbReference>
<dbReference type="InterPro" id="IPR050216">
    <property type="entry name" value="LRR_domain-containing"/>
</dbReference>
<name>A0A397DNV9_APHAT</name>
<evidence type="ECO:0000313" key="4">
    <source>
        <dbReference type="EMBL" id="RHY65445.1"/>
    </source>
</evidence>
<protein>
    <submittedName>
        <fullName evidence="4">Uncharacterized protein</fullName>
    </submittedName>
</protein>
<evidence type="ECO:0000313" key="5">
    <source>
        <dbReference type="Proteomes" id="UP000266643"/>
    </source>
</evidence>
<dbReference type="SMART" id="SM00364">
    <property type="entry name" value="LRR_BAC"/>
    <property type="match status" value="10"/>
</dbReference>
<dbReference type="PANTHER" id="PTHR48051:SF1">
    <property type="entry name" value="RAS SUPPRESSOR PROTEIN 1"/>
    <property type="match status" value="1"/>
</dbReference>
<dbReference type="VEuPathDB" id="FungiDB:H257_08819"/>
<proteinExistence type="predicted"/>
<dbReference type="EMBL" id="QUTD01004891">
    <property type="protein sequence ID" value="RHY65445.1"/>
    <property type="molecule type" value="Genomic_DNA"/>
</dbReference>
<evidence type="ECO:0000256" key="3">
    <source>
        <dbReference type="SAM" id="MobiDB-lite"/>
    </source>
</evidence>
<dbReference type="Pfam" id="PF13855">
    <property type="entry name" value="LRR_8"/>
    <property type="match status" value="1"/>
</dbReference>
<dbReference type="Gene3D" id="3.80.10.10">
    <property type="entry name" value="Ribonuclease Inhibitor"/>
    <property type="match status" value="3"/>
</dbReference>
<dbReference type="Pfam" id="PF00560">
    <property type="entry name" value="LRR_1"/>
    <property type="match status" value="2"/>
</dbReference>
<dbReference type="InterPro" id="IPR003591">
    <property type="entry name" value="Leu-rich_rpt_typical-subtyp"/>
</dbReference>
<dbReference type="PANTHER" id="PTHR48051">
    <property type="match status" value="1"/>
</dbReference>